<reference evidence="2" key="2">
    <citation type="submission" date="2008-12" db="EMBL/GenBank/DDBJ databases">
        <title>Improved gene annotation of the rice (Oryza sativa) genomes.</title>
        <authorList>
            <person name="Wang J."/>
            <person name="Li R."/>
            <person name="Fan W."/>
            <person name="Huang Q."/>
            <person name="Zhang J."/>
            <person name="Zhou Y."/>
            <person name="Hu Y."/>
            <person name="Zi S."/>
            <person name="Li J."/>
            <person name="Ni P."/>
            <person name="Zheng H."/>
            <person name="Zhang Y."/>
            <person name="Zhao M."/>
            <person name="Hao Q."/>
            <person name="McDermott J."/>
            <person name="Samudrala R."/>
            <person name="Kristiansen K."/>
            <person name="Wong G.K.-S."/>
        </authorList>
    </citation>
    <scope>NUCLEOTIDE SEQUENCE</scope>
</reference>
<name>B9EV19_ORYSJ</name>
<dbReference type="EMBL" id="CM000138">
    <property type="protein sequence ID" value="EEE54269.1"/>
    <property type="molecule type" value="Genomic_DNA"/>
</dbReference>
<reference evidence="2" key="1">
    <citation type="journal article" date="2005" name="PLoS Biol.">
        <title>The genomes of Oryza sativa: a history of duplications.</title>
        <authorList>
            <person name="Yu J."/>
            <person name="Wang J."/>
            <person name="Lin W."/>
            <person name="Li S."/>
            <person name="Li H."/>
            <person name="Zhou J."/>
            <person name="Ni P."/>
            <person name="Dong W."/>
            <person name="Hu S."/>
            <person name="Zeng C."/>
            <person name="Zhang J."/>
            <person name="Zhang Y."/>
            <person name="Li R."/>
            <person name="Xu Z."/>
            <person name="Li S."/>
            <person name="Li X."/>
            <person name="Zheng H."/>
            <person name="Cong L."/>
            <person name="Lin L."/>
            <person name="Yin J."/>
            <person name="Geng J."/>
            <person name="Li G."/>
            <person name="Shi J."/>
            <person name="Liu J."/>
            <person name="Lv H."/>
            <person name="Li J."/>
            <person name="Wang J."/>
            <person name="Deng Y."/>
            <person name="Ran L."/>
            <person name="Shi X."/>
            <person name="Wang X."/>
            <person name="Wu Q."/>
            <person name="Li C."/>
            <person name="Ren X."/>
            <person name="Wang J."/>
            <person name="Wang X."/>
            <person name="Li D."/>
            <person name="Liu D."/>
            <person name="Zhang X."/>
            <person name="Ji Z."/>
            <person name="Zhao W."/>
            <person name="Sun Y."/>
            <person name="Zhang Z."/>
            <person name="Bao J."/>
            <person name="Han Y."/>
            <person name="Dong L."/>
            <person name="Ji J."/>
            <person name="Chen P."/>
            <person name="Wu S."/>
            <person name="Liu J."/>
            <person name="Xiao Y."/>
            <person name="Bu D."/>
            <person name="Tan J."/>
            <person name="Yang L."/>
            <person name="Ye C."/>
            <person name="Zhang J."/>
            <person name="Xu J."/>
            <person name="Zhou Y."/>
            <person name="Yu Y."/>
            <person name="Zhang B."/>
            <person name="Zhuang S."/>
            <person name="Wei H."/>
            <person name="Liu B."/>
            <person name="Lei M."/>
            <person name="Yu H."/>
            <person name="Li Y."/>
            <person name="Xu H."/>
            <person name="Wei S."/>
            <person name="He X."/>
            <person name="Fang L."/>
            <person name="Zhang Z."/>
            <person name="Zhang Y."/>
            <person name="Huang X."/>
            <person name="Su Z."/>
            <person name="Tong W."/>
            <person name="Li J."/>
            <person name="Tong Z."/>
            <person name="Li S."/>
            <person name="Ye J."/>
            <person name="Wang L."/>
            <person name="Fang L."/>
            <person name="Lei T."/>
            <person name="Chen C."/>
            <person name="Chen H."/>
            <person name="Xu Z."/>
            <person name="Li H."/>
            <person name="Huang H."/>
            <person name="Zhang F."/>
            <person name="Xu H."/>
            <person name="Li N."/>
            <person name="Zhao C."/>
            <person name="Li S."/>
            <person name="Dong L."/>
            <person name="Huang Y."/>
            <person name="Li L."/>
            <person name="Xi Y."/>
            <person name="Qi Q."/>
            <person name="Li W."/>
            <person name="Zhang B."/>
            <person name="Hu W."/>
            <person name="Zhang Y."/>
            <person name="Tian X."/>
            <person name="Jiao Y."/>
            <person name="Liang X."/>
            <person name="Jin J."/>
            <person name="Gao L."/>
            <person name="Zheng W."/>
            <person name="Hao B."/>
            <person name="Liu S."/>
            <person name="Wang W."/>
            <person name="Yuan L."/>
            <person name="Cao M."/>
            <person name="McDermott J."/>
            <person name="Samudrala R."/>
            <person name="Wang J."/>
            <person name="Wong G.K."/>
            <person name="Yang H."/>
        </authorList>
    </citation>
    <scope>NUCLEOTIDE SEQUENCE [LARGE SCALE GENOMIC DNA]</scope>
</reference>
<feature type="compositionally biased region" description="Pro residues" evidence="1">
    <location>
        <begin position="46"/>
        <end position="55"/>
    </location>
</feature>
<gene>
    <name evidence="2" type="ORF">OsJ_01168</name>
</gene>
<evidence type="ECO:0000256" key="1">
    <source>
        <dbReference type="SAM" id="MobiDB-lite"/>
    </source>
</evidence>
<evidence type="ECO:0000313" key="2">
    <source>
        <dbReference type="EMBL" id="EEE54269.1"/>
    </source>
</evidence>
<proteinExistence type="predicted"/>
<protein>
    <submittedName>
        <fullName evidence="2">Uncharacterized protein</fullName>
    </submittedName>
</protein>
<organism evidence="2">
    <name type="scientific">Oryza sativa subsp. japonica</name>
    <name type="common">Rice</name>
    <dbReference type="NCBI Taxonomy" id="39947"/>
    <lineage>
        <taxon>Eukaryota</taxon>
        <taxon>Viridiplantae</taxon>
        <taxon>Streptophyta</taxon>
        <taxon>Embryophyta</taxon>
        <taxon>Tracheophyta</taxon>
        <taxon>Spermatophyta</taxon>
        <taxon>Magnoliopsida</taxon>
        <taxon>Liliopsida</taxon>
        <taxon>Poales</taxon>
        <taxon>Poaceae</taxon>
        <taxon>BOP clade</taxon>
        <taxon>Oryzoideae</taxon>
        <taxon>Oryzeae</taxon>
        <taxon>Oryzinae</taxon>
        <taxon>Oryza</taxon>
        <taxon>Oryza sativa</taxon>
    </lineage>
</organism>
<feature type="region of interest" description="Disordered" evidence="1">
    <location>
        <begin position="37"/>
        <end position="92"/>
    </location>
</feature>
<accession>B9EV19</accession>
<dbReference type="AlphaFoldDB" id="B9EV19"/>
<sequence length="145" mass="14906">MEVGAVSCYRRGSWRRCAAALALAVVVVFAADTQRLRREHRAPSRPAAPLPPSSCPPTRAELAPSSCPPTRAELADASPHPRGSGRRPLPPGACSRPVDLAVIVSGPAGLAVALRIAEAGLSVCRPAAAIKLAPAPTSSHRAGSR</sequence>
<dbReference type="Proteomes" id="UP000007752">
    <property type="component" value="Chromosome 1"/>
</dbReference>